<dbReference type="OrthoDB" id="7159274at2"/>
<dbReference type="Gene3D" id="3.30.2270.10">
    <property type="entry name" value="Folate-binding superfamily"/>
    <property type="match status" value="1"/>
</dbReference>
<keyword evidence="2" id="KW-1185">Reference proteome</keyword>
<name>A0A1I7NRP7_9HYPH</name>
<dbReference type="InterPro" id="IPR006279">
    <property type="entry name" value="SoxD"/>
</dbReference>
<dbReference type="InterPro" id="IPR038561">
    <property type="entry name" value="SoxD_sf"/>
</dbReference>
<organism evidence="1 2">
    <name type="scientific">Hyphomicrobium facile</name>
    <dbReference type="NCBI Taxonomy" id="51670"/>
    <lineage>
        <taxon>Bacteria</taxon>
        <taxon>Pseudomonadati</taxon>
        <taxon>Pseudomonadota</taxon>
        <taxon>Alphaproteobacteria</taxon>
        <taxon>Hyphomicrobiales</taxon>
        <taxon>Hyphomicrobiaceae</taxon>
        <taxon>Hyphomicrobium</taxon>
    </lineage>
</organism>
<sequence>MRINCPHCGERSLDEFSYLGDAVVRPDPASPNAQDAFYAYGYERANVAGPMQELWYHAAGCHAWLVVTRDTRTHEISEVKSAQEVALARQKVAGTAQ</sequence>
<dbReference type="Proteomes" id="UP000199423">
    <property type="component" value="Unassembled WGS sequence"/>
</dbReference>
<evidence type="ECO:0000313" key="1">
    <source>
        <dbReference type="EMBL" id="SFV37280.1"/>
    </source>
</evidence>
<evidence type="ECO:0000313" key="2">
    <source>
        <dbReference type="Proteomes" id="UP000199423"/>
    </source>
</evidence>
<protein>
    <submittedName>
        <fullName evidence="1">N-methylglutamate dehydrogenase subunit B</fullName>
    </submittedName>
</protein>
<dbReference type="Pfam" id="PF04267">
    <property type="entry name" value="SoxD"/>
    <property type="match status" value="1"/>
</dbReference>
<dbReference type="GO" id="GO:0046653">
    <property type="term" value="P:tetrahydrofolate metabolic process"/>
    <property type="evidence" value="ECO:0007669"/>
    <property type="project" value="InterPro"/>
</dbReference>
<dbReference type="GO" id="GO:0008115">
    <property type="term" value="F:sarcosine oxidase activity"/>
    <property type="evidence" value="ECO:0007669"/>
    <property type="project" value="InterPro"/>
</dbReference>
<dbReference type="EMBL" id="FPCH01000003">
    <property type="protein sequence ID" value="SFV37280.1"/>
    <property type="molecule type" value="Genomic_DNA"/>
</dbReference>
<dbReference type="RefSeq" id="WP_092868606.1">
    <property type="nucleotide sequence ID" value="NZ_FPCH01000003.1"/>
</dbReference>
<gene>
    <name evidence="1" type="ORF">SAMN04488557_3083</name>
</gene>
<proteinExistence type="predicted"/>
<accession>A0A1I7NRP7</accession>
<dbReference type="AlphaFoldDB" id="A0A1I7NRP7"/>
<dbReference type="STRING" id="51670.SAMN04488557_3083"/>
<reference evidence="2" key="1">
    <citation type="submission" date="2016-10" db="EMBL/GenBank/DDBJ databases">
        <authorList>
            <person name="Varghese N."/>
            <person name="Submissions S."/>
        </authorList>
    </citation>
    <scope>NUCLEOTIDE SEQUENCE [LARGE SCALE GENOMIC DNA]</scope>
    <source>
        <strain evidence="2">DSM 1565</strain>
    </source>
</reference>